<dbReference type="EMBL" id="BMAO01001557">
    <property type="protein sequence ID" value="GFQ74343.1"/>
    <property type="molecule type" value="Genomic_DNA"/>
</dbReference>
<name>A0A8X6KK57_TRICU</name>
<feature type="compositionally biased region" description="Basic and acidic residues" evidence="1">
    <location>
        <begin position="98"/>
        <end position="107"/>
    </location>
</feature>
<organism evidence="2 3">
    <name type="scientific">Trichonephila clavata</name>
    <name type="common">Joro spider</name>
    <name type="synonym">Nephila clavata</name>
    <dbReference type="NCBI Taxonomy" id="2740835"/>
    <lineage>
        <taxon>Eukaryota</taxon>
        <taxon>Metazoa</taxon>
        <taxon>Ecdysozoa</taxon>
        <taxon>Arthropoda</taxon>
        <taxon>Chelicerata</taxon>
        <taxon>Arachnida</taxon>
        <taxon>Araneae</taxon>
        <taxon>Araneomorphae</taxon>
        <taxon>Entelegynae</taxon>
        <taxon>Araneoidea</taxon>
        <taxon>Nephilidae</taxon>
        <taxon>Trichonephila</taxon>
    </lineage>
</organism>
<dbReference type="OrthoDB" id="10269137at2759"/>
<accession>A0A8X6KK57</accession>
<comment type="caution">
    <text evidence="2">The sequence shown here is derived from an EMBL/GenBank/DDBJ whole genome shotgun (WGS) entry which is preliminary data.</text>
</comment>
<keyword evidence="3" id="KW-1185">Reference proteome</keyword>
<evidence type="ECO:0000256" key="1">
    <source>
        <dbReference type="SAM" id="MobiDB-lite"/>
    </source>
</evidence>
<feature type="region of interest" description="Disordered" evidence="1">
    <location>
        <begin position="72"/>
        <end position="119"/>
    </location>
</feature>
<gene>
    <name evidence="2" type="ORF">TNCT_26611</name>
</gene>
<reference evidence="2" key="1">
    <citation type="submission" date="2020-07" db="EMBL/GenBank/DDBJ databases">
        <title>Multicomponent nature underlies the extraordinary mechanical properties of spider dragline silk.</title>
        <authorList>
            <person name="Kono N."/>
            <person name="Nakamura H."/>
            <person name="Mori M."/>
            <person name="Yoshida Y."/>
            <person name="Ohtoshi R."/>
            <person name="Malay A.D."/>
            <person name="Moran D.A.P."/>
            <person name="Tomita M."/>
            <person name="Numata K."/>
            <person name="Arakawa K."/>
        </authorList>
    </citation>
    <scope>NUCLEOTIDE SEQUENCE</scope>
</reference>
<evidence type="ECO:0000313" key="3">
    <source>
        <dbReference type="Proteomes" id="UP000887116"/>
    </source>
</evidence>
<sequence length="119" mass="13525">MPDATLITRHLGIPPRINQHDENSIWDPTNQLLKNRKSFGQRDKKMEETTTMKQPSCCTIFVHYSESIHKKRFSGGETGTGRLVAREGRGPTCAPRAPTERKSERNHPAILPMTPFRNS</sequence>
<protein>
    <submittedName>
        <fullName evidence="2">Uncharacterized protein</fullName>
    </submittedName>
</protein>
<dbReference type="AlphaFoldDB" id="A0A8X6KK57"/>
<proteinExistence type="predicted"/>
<evidence type="ECO:0000313" key="2">
    <source>
        <dbReference type="EMBL" id="GFQ74343.1"/>
    </source>
</evidence>
<dbReference type="Proteomes" id="UP000887116">
    <property type="component" value="Unassembled WGS sequence"/>
</dbReference>